<gene>
    <name evidence="2" type="ORF">CHS0354_007932</name>
</gene>
<feature type="compositionally biased region" description="Low complexity" evidence="1">
    <location>
        <begin position="63"/>
        <end position="73"/>
    </location>
</feature>
<dbReference type="Proteomes" id="UP001195483">
    <property type="component" value="Unassembled WGS sequence"/>
</dbReference>
<feature type="region of interest" description="Disordered" evidence="1">
    <location>
        <begin position="52"/>
        <end position="73"/>
    </location>
</feature>
<evidence type="ECO:0000313" key="3">
    <source>
        <dbReference type="Proteomes" id="UP001195483"/>
    </source>
</evidence>
<reference evidence="2" key="1">
    <citation type="journal article" date="2021" name="Genome Biol. Evol.">
        <title>A High-Quality Reference Genome for a Parasitic Bivalve with Doubly Uniparental Inheritance (Bivalvia: Unionida).</title>
        <authorList>
            <person name="Smith C.H."/>
        </authorList>
    </citation>
    <scope>NUCLEOTIDE SEQUENCE</scope>
    <source>
        <strain evidence="2">CHS0354</strain>
    </source>
</reference>
<accession>A0AAE0S8S3</accession>
<comment type="caution">
    <text evidence="2">The sequence shown here is derived from an EMBL/GenBank/DDBJ whole genome shotgun (WGS) entry which is preliminary data.</text>
</comment>
<evidence type="ECO:0000313" key="2">
    <source>
        <dbReference type="EMBL" id="KAK3587441.1"/>
    </source>
</evidence>
<organism evidence="2 3">
    <name type="scientific">Potamilus streckersoni</name>
    <dbReference type="NCBI Taxonomy" id="2493646"/>
    <lineage>
        <taxon>Eukaryota</taxon>
        <taxon>Metazoa</taxon>
        <taxon>Spiralia</taxon>
        <taxon>Lophotrochozoa</taxon>
        <taxon>Mollusca</taxon>
        <taxon>Bivalvia</taxon>
        <taxon>Autobranchia</taxon>
        <taxon>Heteroconchia</taxon>
        <taxon>Palaeoheterodonta</taxon>
        <taxon>Unionida</taxon>
        <taxon>Unionoidea</taxon>
        <taxon>Unionidae</taxon>
        <taxon>Ambleminae</taxon>
        <taxon>Lampsilini</taxon>
        <taxon>Potamilus</taxon>
    </lineage>
</organism>
<sequence>MKYVFVRYFRVKDICVTITDANQMRCSCFYEHMNAHITPVHTLSTTMSLTTSENKPMSERTTPHSTNSTSAATSPTATFTGTYYFKTTLQFLNILMLKLSENILLNEGSETLVVNIDSFVQGWVGQHSSFKR</sequence>
<name>A0AAE0S8S3_9BIVA</name>
<dbReference type="EMBL" id="JAEAOA010000534">
    <property type="protein sequence ID" value="KAK3587441.1"/>
    <property type="molecule type" value="Genomic_DNA"/>
</dbReference>
<evidence type="ECO:0000256" key="1">
    <source>
        <dbReference type="SAM" id="MobiDB-lite"/>
    </source>
</evidence>
<dbReference type="AlphaFoldDB" id="A0AAE0S8S3"/>
<reference evidence="2" key="3">
    <citation type="submission" date="2023-05" db="EMBL/GenBank/DDBJ databases">
        <authorList>
            <person name="Smith C.H."/>
        </authorList>
    </citation>
    <scope>NUCLEOTIDE SEQUENCE</scope>
    <source>
        <strain evidence="2">CHS0354</strain>
        <tissue evidence="2">Mantle</tissue>
    </source>
</reference>
<protein>
    <submittedName>
        <fullName evidence="2">Uncharacterized protein</fullName>
    </submittedName>
</protein>
<proteinExistence type="predicted"/>
<reference evidence="2" key="2">
    <citation type="journal article" date="2021" name="Genome Biol. Evol.">
        <title>Developing a high-quality reference genome for a parasitic bivalve with doubly uniparental inheritance (Bivalvia: Unionida).</title>
        <authorList>
            <person name="Smith C.H."/>
        </authorList>
    </citation>
    <scope>NUCLEOTIDE SEQUENCE</scope>
    <source>
        <strain evidence="2">CHS0354</strain>
        <tissue evidence="2">Mantle</tissue>
    </source>
</reference>
<keyword evidence="3" id="KW-1185">Reference proteome</keyword>